<organism evidence="8 9">
    <name type="scientific">Symbiodinium natans</name>
    <dbReference type="NCBI Taxonomy" id="878477"/>
    <lineage>
        <taxon>Eukaryota</taxon>
        <taxon>Sar</taxon>
        <taxon>Alveolata</taxon>
        <taxon>Dinophyceae</taxon>
        <taxon>Suessiales</taxon>
        <taxon>Symbiodiniaceae</taxon>
        <taxon>Symbiodinium</taxon>
    </lineage>
</organism>
<evidence type="ECO:0000313" key="8">
    <source>
        <dbReference type="EMBL" id="CAE7204749.1"/>
    </source>
</evidence>
<accession>A0A812JM66</accession>
<dbReference type="GO" id="GO:0033314">
    <property type="term" value="P:mitotic DNA replication checkpoint signaling"/>
    <property type="evidence" value="ECO:0007669"/>
    <property type="project" value="TreeGrafter"/>
</dbReference>
<gene>
    <name evidence="8" type="ORF">SNAT2548_LOCUS6411</name>
</gene>
<dbReference type="PANTHER" id="PTHR12172">
    <property type="entry name" value="CELL CYCLE CHECKPOINT PROTEIN RAD17"/>
    <property type="match status" value="1"/>
</dbReference>
<proteinExistence type="predicted"/>
<dbReference type="OrthoDB" id="448785at2759"/>
<keyword evidence="2" id="KW-0547">Nucleotide-binding</keyword>
<keyword evidence="3" id="KW-0227">DNA damage</keyword>
<evidence type="ECO:0000256" key="3">
    <source>
        <dbReference type="ARBA" id="ARBA00022763"/>
    </source>
</evidence>
<evidence type="ECO:0000256" key="5">
    <source>
        <dbReference type="ARBA" id="ARBA00023242"/>
    </source>
</evidence>
<reference evidence="8" key="1">
    <citation type="submission" date="2021-02" db="EMBL/GenBank/DDBJ databases">
        <authorList>
            <person name="Dougan E. K."/>
            <person name="Rhodes N."/>
            <person name="Thang M."/>
            <person name="Chan C."/>
        </authorList>
    </citation>
    <scope>NUCLEOTIDE SEQUENCE</scope>
</reference>
<dbReference type="AlphaFoldDB" id="A0A812JM66"/>
<dbReference type="GO" id="GO:0000077">
    <property type="term" value="P:DNA damage checkpoint signaling"/>
    <property type="evidence" value="ECO:0007669"/>
    <property type="project" value="TreeGrafter"/>
</dbReference>
<keyword evidence="6" id="KW-0131">Cell cycle</keyword>
<dbReference type="EMBL" id="CAJNDS010000424">
    <property type="protein sequence ID" value="CAE7204749.1"/>
    <property type="molecule type" value="Genomic_DNA"/>
</dbReference>
<dbReference type="PANTHER" id="PTHR12172:SF0">
    <property type="entry name" value="CELL CYCLE CHECKPOINT PROTEIN RAD17"/>
    <property type="match status" value="1"/>
</dbReference>
<dbReference type="GO" id="GO:0005524">
    <property type="term" value="F:ATP binding"/>
    <property type="evidence" value="ECO:0007669"/>
    <property type="project" value="UniProtKB-KW"/>
</dbReference>
<comment type="subcellular location">
    <subcellularLocation>
        <location evidence="1">Nucleus</location>
    </subcellularLocation>
</comment>
<evidence type="ECO:0000256" key="4">
    <source>
        <dbReference type="ARBA" id="ARBA00022840"/>
    </source>
</evidence>
<dbReference type="InterPro" id="IPR004582">
    <property type="entry name" value="Checkpoint_prot_Rad17_Rad24"/>
</dbReference>
<comment type="caution">
    <text evidence="8">The sequence shown here is derived from an EMBL/GenBank/DDBJ whole genome shotgun (WGS) entry which is preliminary data.</text>
</comment>
<dbReference type="GO" id="GO:0003689">
    <property type="term" value="F:DNA clamp loader activity"/>
    <property type="evidence" value="ECO:0007669"/>
    <property type="project" value="TreeGrafter"/>
</dbReference>
<evidence type="ECO:0000256" key="2">
    <source>
        <dbReference type="ARBA" id="ARBA00022741"/>
    </source>
</evidence>
<sequence length="893" mass="99335">MAPKVAGKRKRVQQQECAEAEALHWWTGKNSQGLIACFKKELALFLKGSFVDCDHWSQRKFLYFQRNYAEVPRLLERCNSVIDSINDTVEEQIDKVLSEGPASWKELMGEGEEDMLGPFLLCHPEEHKGFLRLCRPEGSGTFGTKGPQKQLPSDLSGKVRHALFRWWHQNVRAWVVNAEQDCFASQFSRLLWGASADHVEIKVVGSPARAAVHFLLPESEPLETLADMADEHIIRKWQERSGREEEYYGSWLLEIIDGHRAQRVRQVICELTGIKCPMDADPKKLHEVNEIERSISHWRGWMQMFNFRELIDLKVRCRGMTEQEGRRIKGKLDDCLPVTRIDSCNGELLQGSDNESDYLEDPTCRMLPAPEDQRLLAHMNGSEEEAQLTVKLSWMKLLNFELRVEVLARVPADYKRPYHLVRIQVRDFPFTLIEKPAGETAKGSASFVERLGAMVNAGTVQRAVLSFNDSRDDHRTITRLLQPVAYPTVAQVVFDGLPRTFAQKALDSLAAAQGLPPSAANTAALAAESGGDLRQAINALQLWTGSRRWVPAAASNSRGRNRGPKAQAAKQLQAEASRDAEASLRSANLGLFHALGRLLWCKRIPPGGEEVETSASGAKRRRKGATGGGAPEPKQLPHNLLTPKATRPPLYFVPEDVIAQSQTDPQMLVQWLFTNAPRYYGDVTDLAAFAGALSEADAWGGTSIGSWQGWRQEVDTPAAEELATSVEVRSLLDANLHPVPPSFRSAVASTNADVAAASTFNMVRPSTWDVQRHRNRRLEELAGHLAKMGPEALGSLAVRPSLITSTLPFVHLILQASRGQHPKLNRLPHPMMQLLMGLSSGIDGEFVRSGTIDAQPAQASQSQPSQQSFQTSETQAPPDSWRFALSDDPIEDV</sequence>
<name>A0A812JM66_9DINO</name>
<keyword evidence="9" id="KW-1185">Reference proteome</keyword>
<dbReference type="Proteomes" id="UP000604046">
    <property type="component" value="Unassembled WGS sequence"/>
</dbReference>
<dbReference type="GO" id="GO:0003682">
    <property type="term" value="F:chromatin binding"/>
    <property type="evidence" value="ECO:0007669"/>
    <property type="project" value="TreeGrafter"/>
</dbReference>
<evidence type="ECO:0000256" key="6">
    <source>
        <dbReference type="ARBA" id="ARBA00023306"/>
    </source>
</evidence>
<feature type="compositionally biased region" description="Low complexity" evidence="7">
    <location>
        <begin position="565"/>
        <end position="574"/>
    </location>
</feature>
<feature type="region of interest" description="Disordered" evidence="7">
    <location>
        <begin position="609"/>
        <end position="640"/>
    </location>
</feature>
<protein>
    <submittedName>
        <fullName evidence="8">Uncharacterized protein</fullName>
    </submittedName>
</protein>
<feature type="compositionally biased region" description="Low complexity" evidence="7">
    <location>
        <begin position="854"/>
        <end position="876"/>
    </location>
</feature>
<dbReference type="GO" id="GO:0005634">
    <property type="term" value="C:nucleus"/>
    <property type="evidence" value="ECO:0007669"/>
    <property type="project" value="UniProtKB-SubCell"/>
</dbReference>
<feature type="region of interest" description="Disordered" evidence="7">
    <location>
        <begin position="551"/>
        <end position="574"/>
    </location>
</feature>
<evidence type="ECO:0000256" key="7">
    <source>
        <dbReference type="SAM" id="MobiDB-lite"/>
    </source>
</evidence>
<dbReference type="GO" id="GO:0006281">
    <property type="term" value="P:DNA repair"/>
    <property type="evidence" value="ECO:0007669"/>
    <property type="project" value="InterPro"/>
</dbReference>
<feature type="region of interest" description="Disordered" evidence="7">
    <location>
        <begin position="853"/>
        <end position="893"/>
    </location>
</feature>
<evidence type="ECO:0000256" key="1">
    <source>
        <dbReference type="ARBA" id="ARBA00004123"/>
    </source>
</evidence>
<keyword evidence="4" id="KW-0067">ATP-binding</keyword>
<keyword evidence="5" id="KW-0539">Nucleus</keyword>
<evidence type="ECO:0000313" key="9">
    <source>
        <dbReference type="Proteomes" id="UP000604046"/>
    </source>
</evidence>